<accession>A0A9N9D888</accession>
<name>A0A9N9D888_9GLOM</name>
<reference evidence="2" key="1">
    <citation type="submission" date="2021-06" db="EMBL/GenBank/DDBJ databases">
        <authorList>
            <person name="Kallberg Y."/>
            <person name="Tangrot J."/>
            <person name="Rosling A."/>
        </authorList>
    </citation>
    <scope>NUCLEOTIDE SEQUENCE</scope>
    <source>
        <strain evidence="2">FL966</strain>
    </source>
</reference>
<feature type="coiled-coil region" evidence="1">
    <location>
        <begin position="94"/>
        <end position="156"/>
    </location>
</feature>
<dbReference type="Proteomes" id="UP000789759">
    <property type="component" value="Unassembled WGS sequence"/>
</dbReference>
<sequence length="159" mass="18751">MGHIRKNEVPDDHLSKHEYEYYKKKFSNSLKQLITNQIDNYSSNEQPSDKQQLITKVSKPIQQSGITNLKEKLIASNERKIILESQEAKFKYTIKNLKDTIKDFEATINVLRNNEINLKAQYKKLSKELTLLKNKNEESENRKKQLENKINKKLKIMIS</sequence>
<keyword evidence="3" id="KW-1185">Reference proteome</keyword>
<dbReference type="EMBL" id="CAJVQA010005924">
    <property type="protein sequence ID" value="CAG8630562.1"/>
    <property type="molecule type" value="Genomic_DNA"/>
</dbReference>
<gene>
    <name evidence="2" type="ORF">CPELLU_LOCUS8366</name>
</gene>
<comment type="caution">
    <text evidence="2">The sequence shown here is derived from an EMBL/GenBank/DDBJ whole genome shotgun (WGS) entry which is preliminary data.</text>
</comment>
<evidence type="ECO:0000313" key="2">
    <source>
        <dbReference type="EMBL" id="CAG8630562.1"/>
    </source>
</evidence>
<evidence type="ECO:0000256" key="1">
    <source>
        <dbReference type="SAM" id="Coils"/>
    </source>
</evidence>
<dbReference type="OrthoDB" id="624345at2759"/>
<dbReference type="AlphaFoldDB" id="A0A9N9D888"/>
<keyword evidence="1" id="KW-0175">Coiled coil</keyword>
<proteinExistence type="predicted"/>
<protein>
    <submittedName>
        <fullName evidence="2">15856_t:CDS:1</fullName>
    </submittedName>
</protein>
<organism evidence="2 3">
    <name type="scientific">Cetraspora pellucida</name>
    <dbReference type="NCBI Taxonomy" id="1433469"/>
    <lineage>
        <taxon>Eukaryota</taxon>
        <taxon>Fungi</taxon>
        <taxon>Fungi incertae sedis</taxon>
        <taxon>Mucoromycota</taxon>
        <taxon>Glomeromycotina</taxon>
        <taxon>Glomeromycetes</taxon>
        <taxon>Diversisporales</taxon>
        <taxon>Gigasporaceae</taxon>
        <taxon>Cetraspora</taxon>
    </lineage>
</organism>
<evidence type="ECO:0000313" key="3">
    <source>
        <dbReference type="Proteomes" id="UP000789759"/>
    </source>
</evidence>